<evidence type="ECO:0000256" key="2">
    <source>
        <dbReference type="ARBA" id="ARBA00011245"/>
    </source>
</evidence>
<evidence type="ECO:0000313" key="6">
    <source>
        <dbReference type="Proteomes" id="UP001456524"/>
    </source>
</evidence>
<feature type="domain" description="Alcohol dehydrogenase-like N-terminal" evidence="4">
    <location>
        <begin position="29"/>
        <end position="123"/>
    </location>
</feature>
<dbReference type="SUPFAM" id="SSF50129">
    <property type="entry name" value="GroES-like"/>
    <property type="match status" value="1"/>
</dbReference>
<comment type="subunit">
    <text evidence="2">Monomer.</text>
</comment>
<dbReference type="InterPro" id="IPR047122">
    <property type="entry name" value="Trans-enoyl_RdTase-like"/>
</dbReference>
<keyword evidence="3" id="KW-0560">Oxidoreductase</keyword>
<comment type="similarity">
    <text evidence="1">Belongs to the zinc-containing alcohol dehydrogenase family.</text>
</comment>
<accession>A0ABR1XL14</accession>
<gene>
    <name evidence="5" type="ORF">IWX90DRAFT_417287</name>
</gene>
<evidence type="ECO:0000256" key="3">
    <source>
        <dbReference type="ARBA" id="ARBA00023002"/>
    </source>
</evidence>
<dbReference type="Gene3D" id="3.90.180.10">
    <property type="entry name" value="Medium-chain alcohol dehydrogenases, catalytic domain"/>
    <property type="match status" value="1"/>
</dbReference>
<dbReference type="Pfam" id="PF08240">
    <property type="entry name" value="ADH_N"/>
    <property type="match status" value="1"/>
</dbReference>
<organism evidence="5 6">
    <name type="scientific">Phyllosticta citrichinensis</name>
    <dbReference type="NCBI Taxonomy" id="1130410"/>
    <lineage>
        <taxon>Eukaryota</taxon>
        <taxon>Fungi</taxon>
        <taxon>Dikarya</taxon>
        <taxon>Ascomycota</taxon>
        <taxon>Pezizomycotina</taxon>
        <taxon>Dothideomycetes</taxon>
        <taxon>Dothideomycetes incertae sedis</taxon>
        <taxon>Botryosphaeriales</taxon>
        <taxon>Phyllostictaceae</taxon>
        <taxon>Phyllosticta</taxon>
    </lineage>
</organism>
<comment type="caution">
    <text evidence="5">The sequence shown here is derived from an EMBL/GenBank/DDBJ whole genome shotgun (WGS) entry which is preliminary data.</text>
</comment>
<sequence>MSSAQHLAAVLTAVGSPLEVQERPTPTPGPAELLIEVKSIALNPVDYMQRETGCHISHKPAILGSDVAGVIVASGSAVANPLLRPGARVGAFAAAFWKEGLPDYGGMPQRVIVPAAHAVVLPDSINFNEGALLPMSVATAWIDWYRIGLPLDASFVLRVRKSSPSCLVAMLSCRNFVLLANQRTENQCSSLRLVLSSVQPRWV</sequence>
<dbReference type="InterPro" id="IPR013154">
    <property type="entry name" value="ADH-like_N"/>
</dbReference>
<keyword evidence="6" id="KW-1185">Reference proteome</keyword>
<proteinExistence type="inferred from homology"/>
<protein>
    <submittedName>
        <fullName evidence="5">Chaperonin 10-like protein</fullName>
    </submittedName>
</protein>
<evidence type="ECO:0000256" key="1">
    <source>
        <dbReference type="ARBA" id="ARBA00008072"/>
    </source>
</evidence>
<evidence type="ECO:0000313" key="5">
    <source>
        <dbReference type="EMBL" id="KAK8159322.1"/>
    </source>
</evidence>
<evidence type="ECO:0000259" key="4">
    <source>
        <dbReference type="Pfam" id="PF08240"/>
    </source>
</evidence>
<dbReference type="PANTHER" id="PTHR45348">
    <property type="entry name" value="HYPOTHETICAL OXIDOREDUCTASE (EUROFUNG)"/>
    <property type="match status" value="1"/>
</dbReference>
<dbReference type="PANTHER" id="PTHR45348:SF2">
    <property type="entry name" value="ZINC-TYPE ALCOHOL DEHYDROGENASE-LIKE PROTEIN C2E1P3.01"/>
    <property type="match status" value="1"/>
</dbReference>
<reference evidence="5 6" key="1">
    <citation type="journal article" date="2022" name="G3 (Bethesda)">
        <title>Enemy or ally: a genomic approach to elucidate the lifestyle of Phyllosticta citrichinaensis.</title>
        <authorList>
            <person name="Buijs V.A."/>
            <person name="Groenewald J.Z."/>
            <person name="Haridas S."/>
            <person name="LaButti K.M."/>
            <person name="Lipzen A."/>
            <person name="Martin F.M."/>
            <person name="Barry K."/>
            <person name="Grigoriev I.V."/>
            <person name="Crous P.W."/>
            <person name="Seidl M.F."/>
        </authorList>
    </citation>
    <scope>NUCLEOTIDE SEQUENCE [LARGE SCALE GENOMIC DNA]</scope>
    <source>
        <strain evidence="5 6">CBS 129764</strain>
    </source>
</reference>
<dbReference type="EMBL" id="JBBWUH010000008">
    <property type="protein sequence ID" value="KAK8159322.1"/>
    <property type="molecule type" value="Genomic_DNA"/>
</dbReference>
<dbReference type="Proteomes" id="UP001456524">
    <property type="component" value="Unassembled WGS sequence"/>
</dbReference>
<dbReference type="InterPro" id="IPR011032">
    <property type="entry name" value="GroES-like_sf"/>
</dbReference>
<name>A0ABR1XL14_9PEZI</name>